<name>A0A150IHJ7_9EURY</name>
<dbReference type="SUPFAM" id="SSF46785">
    <property type="entry name" value="Winged helix' DNA-binding domain"/>
    <property type="match status" value="1"/>
</dbReference>
<dbReference type="Pfam" id="PF02742">
    <property type="entry name" value="Fe_dep_repr_C"/>
    <property type="match status" value="1"/>
</dbReference>
<evidence type="ECO:0000256" key="1">
    <source>
        <dbReference type="ARBA" id="ARBA00007871"/>
    </source>
</evidence>
<dbReference type="InterPro" id="IPR022687">
    <property type="entry name" value="HTH_DTXR"/>
</dbReference>
<dbReference type="InterPro" id="IPR036421">
    <property type="entry name" value="Fe_dep_repressor_sf"/>
</dbReference>
<evidence type="ECO:0000313" key="7">
    <source>
        <dbReference type="Proteomes" id="UP000075578"/>
    </source>
</evidence>
<comment type="caution">
    <text evidence="6">The sequence shown here is derived from an EMBL/GenBank/DDBJ whole genome shotgun (WGS) entry which is preliminary data.</text>
</comment>
<dbReference type="GO" id="GO:0003677">
    <property type="term" value="F:DNA binding"/>
    <property type="evidence" value="ECO:0007669"/>
    <property type="project" value="UniProtKB-KW"/>
</dbReference>
<organism evidence="6 7">
    <name type="scientific">Candidatus Methanofastidiosum methylothiophilum</name>
    <dbReference type="NCBI Taxonomy" id="1705564"/>
    <lineage>
        <taxon>Archaea</taxon>
        <taxon>Methanobacteriati</taxon>
        <taxon>Methanobacteriota</taxon>
        <taxon>Stenosarchaea group</taxon>
        <taxon>Candidatus Methanofastidiosia</taxon>
        <taxon>Candidatus Methanofastidiosales</taxon>
        <taxon>Candidatus Methanofastidiosaceae</taxon>
        <taxon>Candidatus Methanofastidiosum</taxon>
    </lineage>
</organism>
<dbReference type="Gene3D" id="1.10.10.10">
    <property type="entry name" value="Winged helix-like DNA-binding domain superfamily/Winged helix DNA-binding domain"/>
    <property type="match status" value="1"/>
</dbReference>
<evidence type="ECO:0000256" key="4">
    <source>
        <dbReference type="ARBA" id="ARBA00023163"/>
    </source>
</evidence>
<sequence length="145" mass="16622">MPTQDIEEYLEAILDIVIEKDVAKTNDLALALNVSPSSVTEVIQRMSKNELIIYEPYRGVRLTDKGLEIATKIKRKHRILEVFLNDYLCINPEKVHEDACKMEHCISDEITDAICRLLEGPDKCPCGKEIPKCFPEKNCSECKRR</sequence>
<keyword evidence="2" id="KW-0805">Transcription regulation</keyword>
<dbReference type="AlphaFoldDB" id="A0A150IHJ7"/>
<dbReference type="Pfam" id="PF01325">
    <property type="entry name" value="Fe_dep_repress"/>
    <property type="match status" value="1"/>
</dbReference>
<gene>
    <name evidence="6" type="ORF">AMQ74_01987</name>
</gene>
<dbReference type="Gene3D" id="1.10.60.10">
    <property type="entry name" value="Iron dependent repressor, metal binding and dimerisation domain"/>
    <property type="match status" value="1"/>
</dbReference>
<dbReference type="SUPFAM" id="SSF47979">
    <property type="entry name" value="Iron-dependent repressor protein, dimerization domain"/>
    <property type="match status" value="1"/>
</dbReference>
<evidence type="ECO:0000256" key="2">
    <source>
        <dbReference type="ARBA" id="ARBA00023015"/>
    </source>
</evidence>
<dbReference type="Proteomes" id="UP000075578">
    <property type="component" value="Unassembled WGS sequence"/>
</dbReference>
<keyword evidence="4" id="KW-0804">Transcription</keyword>
<dbReference type="PANTHER" id="PTHR33238">
    <property type="entry name" value="IRON (METAL) DEPENDENT REPRESSOR, DTXR FAMILY"/>
    <property type="match status" value="1"/>
</dbReference>
<protein>
    <submittedName>
        <fullName evidence="6">Manganese transport transcriptional regulator</fullName>
    </submittedName>
</protein>
<dbReference type="GO" id="GO:0046983">
    <property type="term" value="F:protein dimerization activity"/>
    <property type="evidence" value="ECO:0007669"/>
    <property type="project" value="InterPro"/>
</dbReference>
<feature type="domain" description="HTH dtxR-type" evidence="5">
    <location>
        <begin position="1"/>
        <end position="63"/>
    </location>
</feature>
<accession>A0A150IHJ7</accession>
<dbReference type="InterPro" id="IPR022689">
    <property type="entry name" value="Iron_dep_repressor"/>
</dbReference>
<comment type="similarity">
    <text evidence="1">Belongs to the DtxR/MntR family.</text>
</comment>
<evidence type="ECO:0000313" key="6">
    <source>
        <dbReference type="EMBL" id="KYC44305.1"/>
    </source>
</evidence>
<keyword evidence="3" id="KW-0238">DNA-binding</keyword>
<dbReference type="SMART" id="SM00529">
    <property type="entry name" value="HTH_DTXR"/>
    <property type="match status" value="1"/>
</dbReference>
<dbReference type="InterPro" id="IPR001367">
    <property type="entry name" value="Fe_dep_repressor"/>
</dbReference>
<dbReference type="GO" id="GO:0046914">
    <property type="term" value="F:transition metal ion binding"/>
    <property type="evidence" value="ECO:0007669"/>
    <property type="project" value="InterPro"/>
</dbReference>
<dbReference type="InterPro" id="IPR036390">
    <property type="entry name" value="WH_DNA-bd_sf"/>
</dbReference>
<dbReference type="PROSITE" id="PS50944">
    <property type="entry name" value="HTH_DTXR"/>
    <property type="match status" value="1"/>
</dbReference>
<evidence type="ECO:0000259" key="5">
    <source>
        <dbReference type="PROSITE" id="PS50944"/>
    </source>
</evidence>
<dbReference type="EMBL" id="LNGD01000304">
    <property type="protein sequence ID" value="KYC44305.1"/>
    <property type="molecule type" value="Genomic_DNA"/>
</dbReference>
<dbReference type="GO" id="GO:0003700">
    <property type="term" value="F:DNA-binding transcription factor activity"/>
    <property type="evidence" value="ECO:0007669"/>
    <property type="project" value="InterPro"/>
</dbReference>
<dbReference type="InterPro" id="IPR036388">
    <property type="entry name" value="WH-like_DNA-bd_sf"/>
</dbReference>
<evidence type="ECO:0000256" key="3">
    <source>
        <dbReference type="ARBA" id="ARBA00023125"/>
    </source>
</evidence>
<reference evidence="6 7" key="1">
    <citation type="journal article" date="2016" name="ISME J.">
        <title>Chasing the elusive Euryarchaeota class WSA2: genomes reveal a uniquely fastidious methyl-reducing methanogen.</title>
        <authorList>
            <person name="Nobu M.K."/>
            <person name="Narihiro T."/>
            <person name="Kuroda K."/>
            <person name="Mei R."/>
            <person name="Liu W.T."/>
        </authorList>
    </citation>
    <scope>NUCLEOTIDE SEQUENCE [LARGE SCALE GENOMIC DNA]</scope>
    <source>
        <strain evidence="6">U1lsi0528_Bin089</strain>
    </source>
</reference>
<dbReference type="InterPro" id="IPR050536">
    <property type="entry name" value="DtxR_MntR_Metal-Reg"/>
</dbReference>
<dbReference type="PANTHER" id="PTHR33238:SF7">
    <property type="entry name" value="IRON-DEPENDENT TRANSCRIPTIONAL REGULATOR"/>
    <property type="match status" value="1"/>
</dbReference>
<proteinExistence type="inferred from homology"/>